<dbReference type="Gene3D" id="3.40.50.1470">
    <property type="entry name" value="Peptidyl-tRNA hydrolase"/>
    <property type="match status" value="1"/>
</dbReference>
<dbReference type="Pfam" id="PF01195">
    <property type="entry name" value="Pept_tRNA_hydro"/>
    <property type="match status" value="1"/>
</dbReference>
<comment type="caution">
    <text evidence="10">The sequence shown here is derived from an EMBL/GenBank/DDBJ whole genome shotgun (WGS) entry which is preliminary data.</text>
</comment>
<accession>A0A101J592</accession>
<dbReference type="GO" id="GO:0072344">
    <property type="term" value="P:rescue of stalled ribosome"/>
    <property type="evidence" value="ECO:0007669"/>
    <property type="project" value="UniProtKB-UniRule"/>
</dbReference>
<evidence type="ECO:0000256" key="7">
    <source>
        <dbReference type="HAMAP-Rule" id="MF_00083"/>
    </source>
</evidence>
<dbReference type="PANTHER" id="PTHR17224">
    <property type="entry name" value="PEPTIDYL-TRNA HYDROLASE"/>
    <property type="match status" value="1"/>
</dbReference>
<feature type="binding site" evidence="7">
    <location>
        <position position="64"/>
    </location>
    <ligand>
        <name>tRNA</name>
        <dbReference type="ChEBI" id="CHEBI:17843"/>
    </ligand>
</feature>
<keyword evidence="2 7" id="KW-0820">tRNA-binding</keyword>
<dbReference type="PROSITE" id="PS01195">
    <property type="entry name" value="PEPT_TRNA_HYDROL_1"/>
    <property type="match status" value="1"/>
</dbReference>
<feature type="binding site" evidence="7">
    <location>
        <position position="14"/>
    </location>
    <ligand>
        <name>tRNA</name>
        <dbReference type="ChEBI" id="CHEBI:17843"/>
    </ligand>
</feature>
<keyword evidence="3 7" id="KW-0378">Hydrolase</keyword>
<dbReference type="PANTHER" id="PTHR17224:SF1">
    <property type="entry name" value="PEPTIDYL-TRNA HYDROLASE"/>
    <property type="match status" value="1"/>
</dbReference>
<dbReference type="FunFam" id="3.40.50.1470:FF:000001">
    <property type="entry name" value="Peptidyl-tRNA hydrolase"/>
    <property type="match status" value="1"/>
</dbReference>
<evidence type="ECO:0000256" key="3">
    <source>
        <dbReference type="ARBA" id="ARBA00022801"/>
    </source>
</evidence>
<proteinExistence type="inferred from homology"/>
<dbReference type="InterPro" id="IPR018171">
    <property type="entry name" value="Pept_tRNA_hydro_CS"/>
</dbReference>
<keyword evidence="11" id="KW-1185">Reference proteome</keyword>
<dbReference type="EC" id="3.1.1.29" evidence="1 7"/>
<feature type="active site" description="Proton acceptor" evidence="7">
    <location>
        <position position="19"/>
    </location>
</feature>
<dbReference type="AlphaFoldDB" id="A0A101J592"/>
<dbReference type="GO" id="GO:0006515">
    <property type="term" value="P:protein quality control for misfolded or incompletely synthesized proteins"/>
    <property type="evidence" value="ECO:0007669"/>
    <property type="project" value="UniProtKB-UniRule"/>
</dbReference>
<dbReference type="SUPFAM" id="SSF53178">
    <property type="entry name" value="Peptidyl-tRNA hydrolase-like"/>
    <property type="match status" value="1"/>
</dbReference>
<dbReference type="GO" id="GO:0000049">
    <property type="term" value="F:tRNA binding"/>
    <property type="evidence" value="ECO:0007669"/>
    <property type="project" value="UniProtKB-UniRule"/>
</dbReference>
<keyword evidence="7" id="KW-0963">Cytoplasm</keyword>
<dbReference type="RefSeq" id="WP_059139715.1">
    <property type="nucleotide sequence ID" value="NZ_LMBR01000250.1"/>
</dbReference>
<protein>
    <recommendedName>
        <fullName evidence="6 7">Peptidyl-tRNA hydrolase</fullName>
        <shortName evidence="7">Pth</shortName>
        <ecNumber evidence="1 7">3.1.1.29</ecNumber>
    </recommendedName>
</protein>
<comment type="function">
    <text evidence="7">Catalyzes the release of premature peptidyl moieties from peptidyl-tRNA molecules trapped in stalled 50S ribosomal subunits, and thus maintains levels of free tRNAs and 50S ribosomes.</text>
</comment>
<feature type="binding site" evidence="7">
    <location>
        <position position="112"/>
    </location>
    <ligand>
        <name>tRNA</name>
        <dbReference type="ChEBI" id="CHEBI:17843"/>
    </ligand>
</feature>
<gene>
    <name evidence="7" type="primary">pth</name>
    <name evidence="10" type="ORF">ASB62_09895</name>
</gene>
<evidence type="ECO:0000256" key="2">
    <source>
        <dbReference type="ARBA" id="ARBA00022555"/>
    </source>
</evidence>
<feature type="binding site" evidence="7">
    <location>
        <position position="66"/>
    </location>
    <ligand>
        <name>tRNA</name>
        <dbReference type="ChEBI" id="CHEBI:17843"/>
    </ligand>
</feature>
<dbReference type="NCBIfam" id="TIGR00447">
    <property type="entry name" value="pth"/>
    <property type="match status" value="1"/>
</dbReference>
<dbReference type="InterPro" id="IPR001328">
    <property type="entry name" value="Pept_tRNA_hydro"/>
</dbReference>
<dbReference type="Proteomes" id="UP000053937">
    <property type="component" value="Unassembled WGS sequence"/>
</dbReference>
<dbReference type="HAMAP" id="MF_00083">
    <property type="entry name" value="Pept_tRNA_hydro_bact"/>
    <property type="match status" value="1"/>
</dbReference>
<evidence type="ECO:0000256" key="9">
    <source>
        <dbReference type="RuleBase" id="RU004320"/>
    </source>
</evidence>
<evidence type="ECO:0000256" key="8">
    <source>
        <dbReference type="RuleBase" id="RU000673"/>
    </source>
</evidence>
<evidence type="ECO:0000256" key="5">
    <source>
        <dbReference type="ARBA" id="ARBA00038063"/>
    </source>
</evidence>
<dbReference type="GO" id="GO:0005737">
    <property type="term" value="C:cytoplasm"/>
    <property type="evidence" value="ECO:0007669"/>
    <property type="project" value="UniProtKB-SubCell"/>
</dbReference>
<dbReference type="OrthoDB" id="9800507at2"/>
<dbReference type="EMBL" id="LMBR01000250">
    <property type="protein sequence ID" value="KUL20286.1"/>
    <property type="molecule type" value="Genomic_DNA"/>
</dbReference>
<dbReference type="InterPro" id="IPR036416">
    <property type="entry name" value="Pept_tRNA_hydro_sf"/>
</dbReference>
<evidence type="ECO:0000313" key="10">
    <source>
        <dbReference type="EMBL" id="KUL20286.1"/>
    </source>
</evidence>
<evidence type="ECO:0000256" key="6">
    <source>
        <dbReference type="ARBA" id="ARBA00050038"/>
    </source>
</evidence>
<name>A0A101J592_CHLLI</name>
<dbReference type="CDD" id="cd00462">
    <property type="entry name" value="PTH"/>
    <property type="match status" value="1"/>
</dbReference>
<feature type="site" description="Stabilizes the basic form of H active site to accept a proton" evidence="7">
    <location>
        <position position="91"/>
    </location>
</feature>
<comment type="function">
    <text evidence="7">Hydrolyzes ribosome-free peptidyl-tRNAs (with 1 or more amino acids incorporated), which drop off the ribosome during protein synthesis, or as a result of ribosome stalling.</text>
</comment>
<evidence type="ECO:0000256" key="4">
    <source>
        <dbReference type="ARBA" id="ARBA00022884"/>
    </source>
</evidence>
<keyword evidence="4 7" id="KW-0694">RNA-binding</keyword>
<sequence length="190" mass="20940">MKLVIGLGNPESKYSGTRHNVGFDVLDRLSESFHIPFASGKGKYHFAKVSWRNNAIVLLKPMTYMNLSGHAVVAAMNFYKIQRQDILVICDDLNLPSGTLRLRAKGSAGGQNGLKHIIECLGSDEFARMRVGIRLEDQPLASFSSFVLGKFSEDEKITMEKVLPVCADAALDFAVNGIEHAMNHYNKPAA</sequence>
<comment type="similarity">
    <text evidence="5 7 9">Belongs to the PTH family.</text>
</comment>
<reference evidence="10 11" key="1">
    <citation type="submission" date="2015-10" db="EMBL/GenBank/DDBJ databases">
        <title>Draft Genome Sequence of Chlorobium limicola strain Frasassi Growing under Artificial Lighting in the Frasassi Cave System.</title>
        <authorList>
            <person name="Mansor M."/>
            <person name="Macalady J."/>
        </authorList>
    </citation>
    <scope>NUCLEOTIDE SEQUENCE [LARGE SCALE GENOMIC DNA]</scope>
    <source>
        <strain evidence="10 11">Frasassi</strain>
    </source>
</reference>
<comment type="catalytic activity">
    <reaction evidence="7 8">
        <text>an N-acyl-L-alpha-aminoacyl-tRNA + H2O = an N-acyl-L-amino acid + a tRNA + H(+)</text>
        <dbReference type="Rhea" id="RHEA:54448"/>
        <dbReference type="Rhea" id="RHEA-COMP:10123"/>
        <dbReference type="Rhea" id="RHEA-COMP:13883"/>
        <dbReference type="ChEBI" id="CHEBI:15377"/>
        <dbReference type="ChEBI" id="CHEBI:15378"/>
        <dbReference type="ChEBI" id="CHEBI:59874"/>
        <dbReference type="ChEBI" id="CHEBI:78442"/>
        <dbReference type="ChEBI" id="CHEBI:138191"/>
        <dbReference type="EC" id="3.1.1.29"/>
    </reaction>
</comment>
<dbReference type="GO" id="GO:0004045">
    <property type="term" value="F:peptidyl-tRNA hydrolase activity"/>
    <property type="evidence" value="ECO:0007669"/>
    <property type="project" value="UniProtKB-UniRule"/>
</dbReference>
<feature type="site" description="Discriminates between blocked and unblocked aminoacyl-tRNA" evidence="7">
    <location>
        <position position="9"/>
    </location>
</feature>
<evidence type="ECO:0000256" key="1">
    <source>
        <dbReference type="ARBA" id="ARBA00013260"/>
    </source>
</evidence>
<comment type="subcellular location">
    <subcellularLocation>
        <location evidence="7">Cytoplasm</location>
    </subcellularLocation>
</comment>
<organism evidence="10 11">
    <name type="scientific">Chlorobium limicola</name>
    <dbReference type="NCBI Taxonomy" id="1092"/>
    <lineage>
        <taxon>Bacteria</taxon>
        <taxon>Pseudomonadati</taxon>
        <taxon>Chlorobiota</taxon>
        <taxon>Chlorobiia</taxon>
        <taxon>Chlorobiales</taxon>
        <taxon>Chlorobiaceae</taxon>
        <taxon>Chlorobium/Pelodictyon group</taxon>
        <taxon>Chlorobium</taxon>
    </lineage>
</organism>
<comment type="subunit">
    <text evidence="7">Monomer.</text>
</comment>
<evidence type="ECO:0000313" key="11">
    <source>
        <dbReference type="Proteomes" id="UP000053937"/>
    </source>
</evidence>